<dbReference type="Gene3D" id="3.40.50.1820">
    <property type="entry name" value="alpha/beta hydrolase"/>
    <property type="match status" value="1"/>
</dbReference>
<proteinExistence type="predicted"/>
<dbReference type="EMBL" id="CP021112">
    <property type="protein sequence ID" value="ARQ02631.1"/>
    <property type="molecule type" value="Genomic_DNA"/>
</dbReference>
<accession>A0A1W6ZZS6</accession>
<dbReference type="Pfam" id="PF08530">
    <property type="entry name" value="PepX_C"/>
    <property type="match status" value="1"/>
</dbReference>
<dbReference type="InterPro" id="IPR005674">
    <property type="entry name" value="CocE/Ser_esterase"/>
</dbReference>
<dbReference type="AlphaFoldDB" id="A0A1W6ZZS6"/>
<sequence>MHGARPISGGRRLSTVSGPETVMMRCADGVELATDIYRPDTPGPHPVLMMRQPYGRRIASAVVFAHPAWYAAHGYIVAIQDSRGRGDSGGTFRLFANDVDDGATALDWAADLPGASGKVGLYGFSYQGTSQFLAMAGARTRGGKRPDAIAPTMAAWNIRDDWAYEGGAFRLAGNIGWACQMGAEQARLAGDAVAFAALAAAGRGAPVGGATPALPDALVRYAHYTHYQDWLNDDPAYWATIAPSAHLREDALDIPALHIGGWQDTMLGGTLASHAAFTAGGAPQRLLIGPWQHMPWGRNVGALDLGAEAASCIDAEQIAFFDAHLRGIGEPPSGVRLFDIGRKAWEDFASLPQTRDVVFHLGSNGLAAATPDDGVLAAEPGHKGVDWLLHDPWRPAPAIGGATGQPGGFQNRAAIDDRGDVAVYTTSPLTAPLTLFGEIAVELDVDCDQPTHDLYCTLSQVSPDGRAITLTTGFLRVTDRSIPGPRRNALQATFCTVPQGAALRLSVQAAAWPAFMINPGKSVPLPDTRLMDCAVTTVRILHGGDRKSRVVLPLLLP</sequence>
<dbReference type="NCBIfam" id="TIGR00976">
    <property type="entry name" value="CocE_NonD"/>
    <property type="match status" value="1"/>
</dbReference>
<dbReference type="Gene3D" id="1.10.3020.10">
    <property type="entry name" value="alpha-amino acid ester hydrolase ( Helical cap domain)"/>
    <property type="match status" value="1"/>
</dbReference>
<dbReference type="GO" id="GO:0008239">
    <property type="term" value="F:dipeptidyl-peptidase activity"/>
    <property type="evidence" value="ECO:0007669"/>
    <property type="project" value="InterPro"/>
</dbReference>
<dbReference type="STRING" id="1235591.CAK95_28635"/>
<evidence type="ECO:0000313" key="3">
    <source>
        <dbReference type="Proteomes" id="UP000194137"/>
    </source>
</evidence>
<dbReference type="Proteomes" id="UP000194137">
    <property type="component" value="Chromosome"/>
</dbReference>
<name>A0A1W6ZZS6_9HYPH</name>
<dbReference type="InterPro" id="IPR008979">
    <property type="entry name" value="Galactose-bd-like_sf"/>
</dbReference>
<keyword evidence="1" id="KW-0378">Hydrolase</keyword>
<gene>
    <name evidence="2" type="ORF">CAK95_28635</name>
</gene>
<keyword evidence="3" id="KW-1185">Reference proteome</keyword>
<dbReference type="InterPro" id="IPR000383">
    <property type="entry name" value="Xaa-Pro-like_dom"/>
</dbReference>
<reference evidence="2 3" key="1">
    <citation type="submission" date="2017-05" db="EMBL/GenBank/DDBJ databases">
        <title>Full genome sequence of Pseudorhodoplanes sinuspersici.</title>
        <authorList>
            <person name="Dastgheib S.M.M."/>
            <person name="Shavandi M."/>
            <person name="Tirandaz H."/>
        </authorList>
    </citation>
    <scope>NUCLEOTIDE SEQUENCE [LARGE SCALE GENOMIC DNA]</scope>
    <source>
        <strain evidence="2 3">RIPI110</strain>
    </source>
</reference>
<evidence type="ECO:0000313" key="2">
    <source>
        <dbReference type="EMBL" id="ARQ02631.1"/>
    </source>
</evidence>
<dbReference type="SUPFAM" id="SSF53474">
    <property type="entry name" value="alpha/beta-Hydrolases"/>
    <property type="match status" value="1"/>
</dbReference>
<dbReference type="SUPFAM" id="SSF49785">
    <property type="entry name" value="Galactose-binding domain-like"/>
    <property type="match status" value="1"/>
</dbReference>
<dbReference type="Gene3D" id="2.60.120.260">
    <property type="entry name" value="Galactose-binding domain-like"/>
    <property type="match status" value="1"/>
</dbReference>
<dbReference type="InterPro" id="IPR013736">
    <property type="entry name" value="Xaa-Pro_dipept_C"/>
</dbReference>
<dbReference type="Pfam" id="PF02129">
    <property type="entry name" value="Peptidase_S15"/>
    <property type="match status" value="1"/>
</dbReference>
<dbReference type="SMART" id="SM00939">
    <property type="entry name" value="PepX_C"/>
    <property type="match status" value="1"/>
</dbReference>
<dbReference type="InterPro" id="IPR029058">
    <property type="entry name" value="AB_hydrolase_fold"/>
</dbReference>
<organism evidence="2 3">
    <name type="scientific">Pseudorhodoplanes sinuspersici</name>
    <dbReference type="NCBI Taxonomy" id="1235591"/>
    <lineage>
        <taxon>Bacteria</taxon>
        <taxon>Pseudomonadati</taxon>
        <taxon>Pseudomonadota</taxon>
        <taxon>Alphaproteobacteria</taxon>
        <taxon>Hyphomicrobiales</taxon>
        <taxon>Pseudorhodoplanes</taxon>
    </lineage>
</organism>
<protein>
    <submittedName>
        <fullName evidence="2">Peptidase S15</fullName>
    </submittedName>
</protein>
<evidence type="ECO:0000256" key="1">
    <source>
        <dbReference type="ARBA" id="ARBA00022801"/>
    </source>
</evidence>
<dbReference type="KEGG" id="psin:CAK95_28635"/>